<accession>A0ABY4E443</accession>
<dbReference type="RefSeq" id="WP_058355836.1">
    <property type="nucleotide sequence ID" value="NZ_CABKVG010000008.1"/>
</dbReference>
<sequence length="168" mass="18256">MKLPLILKGQNIFIDGESLHGLVGDIERPKITQKMEEYRAGGMIAPVSIFHGIEKLSMSVTIGGIGADVLKMMGGKIDSKPIRFSGNAERDDEVGFVRVVGEASGRITEVDQGTDTQGENGETKLNIELVRYKETVGGVVVIDIDVLQNKYIVDGVDMYKDFNKGLGL</sequence>
<evidence type="ECO:0000313" key="1">
    <source>
        <dbReference type="EMBL" id="UOO90272.1"/>
    </source>
</evidence>
<keyword evidence="2" id="KW-1185">Reference proteome</keyword>
<reference evidence="1 2" key="1">
    <citation type="journal article" date="2022" name="Res Sq">
        <title>Evolution of multicellular longitudinally dividing oral cavity symbionts (Neisseriaceae).</title>
        <authorList>
            <person name="Nyongesa S."/>
            <person name="Weber P."/>
            <person name="Bernet E."/>
            <person name="Pullido F."/>
            <person name="Nieckarz M."/>
            <person name="Delaby M."/>
            <person name="Nieves C."/>
            <person name="Viehboeck T."/>
            <person name="Krause N."/>
            <person name="Rivera-Millot A."/>
            <person name="Nakamura A."/>
            <person name="Vischer N."/>
            <person name="VanNieuwenhze M."/>
            <person name="Brun Y."/>
            <person name="Cava F."/>
            <person name="Bulgheresi S."/>
            <person name="Veyrier F."/>
        </authorList>
    </citation>
    <scope>NUCLEOTIDE SEQUENCE [LARGE SCALE GENOMIC DNA]</scope>
    <source>
        <strain evidence="1 2">SN4</strain>
    </source>
</reference>
<dbReference type="InterPro" id="IPR006498">
    <property type="entry name" value="Tail_tube"/>
</dbReference>
<organism evidence="1 2">
    <name type="scientific">Vitreoscilla massiliensis</name>
    <dbReference type="NCBI Taxonomy" id="1689272"/>
    <lineage>
        <taxon>Bacteria</taxon>
        <taxon>Pseudomonadati</taxon>
        <taxon>Pseudomonadota</taxon>
        <taxon>Betaproteobacteria</taxon>
        <taxon>Neisseriales</taxon>
        <taxon>Neisseriaceae</taxon>
        <taxon>Vitreoscilla</taxon>
    </lineage>
</organism>
<dbReference type="Pfam" id="PF04985">
    <property type="entry name" value="Phage_tube"/>
    <property type="match status" value="1"/>
</dbReference>
<dbReference type="NCBIfam" id="TIGR01611">
    <property type="entry name" value="tail_tube"/>
    <property type="match status" value="1"/>
</dbReference>
<dbReference type="Proteomes" id="UP000832011">
    <property type="component" value="Chromosome"/>
</dbReference>
<name>A0ABY4E443_9NEIS</name>
<dbReference type="EMBL" id="CP091511">
    <property type="protein sequence ID" value="UOO90272.1"/>
    <property type="molecule type" value="Genomic_DNA"/>
</dbReference>
<protein>
    <submittedName>
        <fullName evidence="1">Phage major tail tube protein</fullName>
    </submittedName>
</protein>
<proteinExistence type="predicted"/>
<evidence type="ECO:0000313" key="2">
    <source>
        <dbReference type="Proteomes" id="UP000832011"/>
    </source>
</evidence>
<gene>
    <name evidence="1" type="ORF">LVJ82_04605</name>
</gene>